<evidence type="ECO:0000256" key="1">
    <source>
        <dbReference type="SAM" id="MobiDB-lite"/>
    </source>
</evidence>
<dbReference type="AlphaFoldDB" id="A0A328D1S0"/>
<name>A0A328D1S0_9ASTE</name>
<accession>A0A328D1S0</accession>
<dbReference type="InterPro" id="IPR014002">
    <property type="entry name" value="Agenet_dom_plant"/>
</dbReference>
<reference evidence="3 4" key="1">
    <citation type="submission" date="2018-06" db="EMBL/GenBank/DDBJ databases">
        <title>The Genome of Cuscuta australis (Dodder) Provides Insight into the Evolution of Plant Parasitism.</title>
        <authorList>
            <person name="Liu H."/>
        </authorList>
    </citation>
    <scope>NUCLEOTIDE SEQUENCE [LARGE SCALE GENOMIC DNA]</scope>
    <source>
        <strain evidence="4">cv. Yunnan</strain>
        <tissue evidence="3">Vines</tissue>
    </source>
</reference>
<organism evidence="3 4">
    <name type="scientific">Cuscuta australis</name>
    <dbReference type="NCBI Taxonomy" id="267555"/>
    <lineage>
        <taxon>Eukaryota</taxon>
        <taxon>Viridiplantae</taxon>
        <taxon>Streptophyta</taxon>
        <taxon>Embryophyta</taxon>
        <taxon>Tracheophyta</taxon>
        <taxon>Spermatophyta</taxon>
        <taxon>Magnoliopsida</taxon>
        <taxon>eudicotyledons</taxon>
        <taxon>Gunneridae</taxon>
        <taxon>Pentapetalae</taxon>
        <taxon>asterids</taxon>
        <taxon>lamiids</taxon>
        <taxon>Solanales</taxon>
        <taxon>Convolvulaceae</taxon>
        <taxon>Cuscuteae</taxon>
        <taxon>Cuscuta</taxon>
        <taxon>Cuscuta subgen. Grammica</taxon>
        <taxon>Cuscuta sect. Cleistogrammica</taxon>
    </lineage>
</organism>
<dbReference type="Pfam" id="PF05641">
    <property type="entry name" value="Agenet"/>
    <property type="match status" value="1"/>
</dbReference>
<evidence type="ECO:0000313" key="3">
    <source>
        <dbReference type="EMBL" id="RAL38381.1"/>
    </source>
</evidence>
<dbReference type="SMART" id="SM00743">
    <property type="entry name" value="Agenet"/>
    <property type="match status" value="1"/>
</dbReference>
<dbReference type="Proteomes" id="UP000249390">
    <property type="component" value="Unassembled WGS sequence"/>
</dbReference>
<protein>
    <recommendedName>
        <fullName evidence="2">Agenet domain-containing protein</fullName>
    </recommendedName>
</protein>
<feature type="compositionally biased region" description="Basic and acidic residues" evidence="1">
    <location>
        <begin position="233"/>
        <end position="243"/>
    </location>
</feature>
<evidence type="ECO:0000313" key="4">
    <source>
        <dbReference type="Proteomes" id="UP000249390"/>
    </source>
</evidence>
<sequence length="329" mass="37523">MDSHLPFEVGQTAEAKSFKQGFRGAWFRCKIREIKKRIEHWNALLEYYDFPDEKLTWMRLYQYPLYGVGKSKQVERQLMLRPSYPPIYSGNEVSDESSVPEVRVIIQGKWKVGDLVDWWSSGCFWSGKVTKLLADAKAEIELVPPPVGEGKTYKVFVKDLRPSLDWSPELGWNLPSPDGDAVCSCAQLIQPTNREIQHDEDEMPMDLGGHGDAHKGHETEKESRSTSGLNTHIYEDSGNKESSDEATEVIGQPDEDLYYAKCPLKKFRTGEGERLNSTGSDTLEAAIMDLEEMRNKIKWLKQMLESGDPQSNPHNSWEFVEHFASSTNK</sequence>
<dbReference type="PANTHER" id="PTHR36805">
    <property type="entry name" value="AGENET DOMAIN-CONTAINING PROTEIN"/>
    <property type="match status" value="1"/>
</dbReference>
<dbReference type="PANTHER" id="PTHR36805:SF7">
    <property type="entry name" value="AGENET DOMAIN-CONTAINING PROTEIN"/>
    <property type="match status" value="1"/>
</dbReference>
<dbReference type="InterPro" id="IPR008395">
    <property type="entry name" value="Agenet-like_dom"/>
</dbReference>
<dbReference type="EMBL" id="NQVE01000209">
    <property type="protein sequence ID" value="RAL38381.1"/>
    <property type="molecule type" value="Genomic_DNA"/>
</dbReference>
<feature type="domain" description="Agenet" evidence="2">
    <location>
        <begin position="108"/>
        <end position="168"/>
    </location>
</feature>
<gene>
    <name evidence="3" type="ORF">DM860_002359</name>
</gene>
<comment type="caution">
    <text evidence="3">The sequence shown here is derived from an EMBL/GenBank/DDBJ whole genome shotgun (WGS) entry which is preliminary data.</text>
</comment>
<feature type="region of interest" description="Disordered" evidence="1">
    <location>
        <begin position="305"/>
        <end position="329"/>
    </location>
</feature>
<feature type="compositionally biased region" description="Basic and acidic residues" evidence="1">
    <location>
        <begin position="209"/>
        <end position="224"/>
    </location>
</feature>
<evidence type="ECO:0000259" key="2">
    <source>
        <dbReference type="SMART" id="SM00743"/>
    </source>
</evidence>
<keyword evidence="4" id="KW-1185">Reference proteome</keyword>
<feature type="region of interest" description="Disordered" evidence="1">
    <location>
        <begin position="198"/>
        <end position="252"/>
    </location>
</feature>
<proteinExistence type="predicted"/>